<feature type="compositionally biased region" description="Low complexity" evidence="3">
    <location>
        <begin position="355"/>
        <end position="364"/>
    </location>
</feature>
<evidence type="ECO:0000259" key="4">
    <source>
        <dbReference type="PROSITE" id="PS50102"/>
    </source>
</evidence>
<feature type="region of interest" description="Disordered" evidence="3">
    <location>
        <begin position="413"/>
        <end position="432"/>
    </location>
</feature>
<comment type="caution">
    <text evidence="5">The sequence shown here is derived from an EMBL/GenBank/DDBJ whole genome shotgun (WGS) entry which is preliminary data.</text>
</comment>
<dbReference type="EMBL" id="JBCLYO010000021">
    <property type="protein sequence ID" value="KAL0079660.1"/>
    <property type="molecule type" value="Genomic_DNA"/>
</dbReference>
<dbReference type="InterPro" id="IPR000504">
    <property type="entry name" value="RRM_dom"/>
</dbReference>
<feature type="region of interest" description="Disordered" evidence="3">
    <location>
        <begin position="342"/>
        <end position="397"/>
    </location>
</feature>
<evidence type="ECO:0000256" key="1">
    <source>
        <dbReference type="ARBA" id="ARBA00022884"/>
    </source>
</evidence>
<reference evidence="5 6" key="1">
    <citation type="submission" date="2024-04" db="EMBL/GenBank/DDBJ databases">
        <title>Symmetric and asymmetric DNA N6-adenine methylation regulates different biological responses in Mucorales.</title>
        <authorList>
            <consortium name="Lawrence Berkeley National Laboratory"/>
            <person name="Lax C."/>
            <person name="Mondo S.J."/>
            <person name="Osorio-Concepcion M."/>
            <person name="Muszewska A."/>
            <person name="Corrochano-Luque M."/>
            <person name="Gutierrez G."/>
            <person name="Riley R."/>
            <person name="Lipzen A."/>
            <person name="Guo J."/>
            <person name="Hundley H."/>
            <person name="Amirebrahimi M."/>
            <person name="Ng V."/>
            <person name="Lorenzo-Gutierrez D."/>
            <person name="Binder U."/>
            <person name="Yang J."/>
            <person name="Song Y."/>
            <person name="Canovas D."/>
            <person name="Navarro E."/>
            <person name="Freitag M."/>
            <person name="Gabaldon T."/>
            <person name="Grigoriev I.V."/>
            <person name="Corrochano L.M."/>
            <person name="Nicolas F.E."/>
            <person name="Garre V."/>
        </authorList>
    </citation>
    <scope>NUCLEOTIDE SEQUENCE [LARGE SCALE GENOMIC DNA]</scope>
    <source>
        <strain evidence="5 6">L51</strain>
    </source>
</reference>
<gene>
    <name evidence="5" type="ORF">J3Q64DRAFT_1760748</name>
</gene>
<dbReference type="PANTHER" id="PTHR47640">
    <property type="entry name" value="TRNA SELENOCYSTEINE 1-ASSOCIATED PROTEIN 1-RELATED-RELATED"/>
    <property type="match status" value="1"/>
</dbReference>
<dbReference type="InterPro" id="IPR035979">
    <property type="entry name" value="RBD_domain_sf"/>
</dbReference>
<name>A0ABR3APU0_PHYBL</name>
<protein>
    <recommendedName>
        <fullName evidence="4">RRM domain-containing protein</fullName>
    </recommendedName>
</protein>
<dbReference type="Proteomes" id="UP001448207">
    <property type="component" value="Unassembled WGS sequence"/>
</dbReference>
<dbReference type="Pfam" id="PF00076">
    <property type="entry name" value="RRM_1"/>
    <property type="match status" value="3"/>
</dbReference>
<proteinExistence type="predicted"/>
<accession>A0ABR3APU0</accession>
<dbReference type="InterPro" id="IPR003954">
    <property type="entry name" value="RRM_euk-type"/>
</dbReference>
<evidence type="ECO:0000256" key="2">
    <source>
        <dbReference type="PROSITE-ProRule" id="PRU00176"/>
    </source>
</evidence>
<sequence>MSTPTTNGEAVVTSNPALTIYVGNLDQRVTDGMLNEIFSTIGPVTSVKIMTMRRHGPYGAVNYGFVEFADRTVAEAALLQMNRRKIFNYEIKVNWAQPGQGTQVKEDTASHFHVFVGDLSPDINDEMLSKAFSAFTTMSDAHVMWDAVSGNSRGFGFVAFRDKTDAEQAIATMNGEWLGARAIRCNWATQKGQTATPPPQPGQQLPYEVVVQQTPAYVTTVYVGNLPPTTSQADLMQYFERFGYVVEVKLQAERGFAFVKMNTHENAANALVQLQNMSINGRQAKLSWGKDRPQPGWQAYGHANAAPAQAGVASSPVNGNGVAVNSNNGGYQAQANWHANNPGAMGAMGSGGVGHYNNNGNNQHLHQHRQQHQQQQQQYSGRAHPRHGGGSGFPQQITNGYAFSHAAVGGSNSLENLNTHGHGAQQATHAQWNQQQQNLYDQYNSGTPNI</sequence>
<evidence type="ECO:0000256" key="3">
    <source>
        <dbReference type="SAM" id="MobiDB-lite"/>
    </source>
</evidence>
<dbReference type="Gene3D" id="3.30.70.330">
    <property type="match status" value="3"/>
</dbReference>
<dbReference type="PANTHER" id="PTHR47640:SF5">
    <property type="entry name" value="RRM DOMAIN-CONTAINING PROTEIN"/>
    <property type="match status" value="1"/>
</dbReference>
<feature type="domain" description="RRM" evidence="4">
    <location>
        <begin position="18"/>
        <end position="98"/>
    </location>
</feature>
<dbReference type="SMART" id="SM00361">
    <property type="entry name" value="RRM_1"/>
    <property type="match status" value="2"/>
</dbReference>
<dbReference type="SUPFAM" id="SSF54928">
    <property type="entry name" value="RNA-binding domain, RBD"/>
    <property type="match status" value="2"/>
</dbReference>
<feature type="domain" description="RRM" evidence="4">
    <location>
        <begin position="219"/>
        <end position="291"/>
    </location>
</feature>
<dbReference type="InterPro" id="IPR012677">
    <property type="entry name" value="Nucleotide-bd_a/b_plait_sf"/>
</dbReference>
<keyword evidence="6" id="KW-1185">Reference proteome</keyword>
<organism evidence="5 6">
    <name type="scientific">Phycomyces blakesleeanus</name>
    <dbReference type="NCBI Taxonomy" id="4837"/>
    <lineage>
        <taxon>Eukaryota</taxon>
        <taxon>Fungi</taxon>
        <taxon>Fungi incertae sedis</taxon>
        <taxon>Mucoromycota</taxon>
        <taxon>Mucoromycotina</taxon>
        <taxon>Mucoromycetes</taxon>
        <taxon>Mucorales</taxon>
        <taxon>Phycomycetaceae</taxon>
        <taxon>Phycomyces</taxon>
    </lineage>
</organism>
<dbReference type="InterPro" id="IPR050825">
    <property type="entry name" value="RBM42_RBP45_47-like"/>
</dbReference>
<keyword evidence="1 2" id="KW-0694">RNA-binding</keyword>
<dbReference type="SMART" id="SM00360">
    <property type="entry name" value="RRM"/>
    <property type="match status" value="3"/>
</dbReference>
<evidence type="ECO:0000313" key="6">
    <source>
        <dbReference type="Proteomes" id="UP001448207"/>
    </source>
</evidence>
<evidence type="ECO:0000313" key="5">
    <source>
        <dbReference type="EMBL" id="KAL0079660.1"/>
    </source>
</evidence>
<dbReference type="PROSITE" id="PS50102">
    <property type="entry name" value="RRM"/>
    <property type="match status" value="3"/>
</dbReference>
<feature type="domain" description="RRM" evidence="4">
    <location>
        <begin position="112"/>
        <end position="190"/>
    </location>
</feature>